<evidence type="ECO:0000259" key="2">
    <source>
        <dbReference type="Pfam" id="PF00050"/>
    </source>
</evidence>
<evidence type="ECO:0000256" key="1">
    <source>
        <dbReference type="SAM" id="SignalP"/>
    </source>
</evidence>
<dbReference type="EMBL" id="OA886723">
    <property type="protein sequence ID" value="CAD7283025.1"/>
    <property type="molecule type" value="Genomic_DNA"/>
</dbReference>
<dbReference type="EMBL" id="CAJPEX010004686">
    <property type="protein sequence ID" value="CAG0923177.1"/>
    <property type="molecule type" value="Genomic_DNA"/>
</dbReference>
<feature type="chain" id="PRO_5036210439" description="Kazal-like domain-containing protein" evidence="1">
    <location>
        <begin position="20"/>
        <end position="86"/>
    </location>
</feature>
<dbReference type="AlphaFoldDB" id="A0A7R9BYT7"/>
<gene>
    <name evidence="3" type="ORF">NMOB1V02_LOCUS10643</name>
</gene>
<organism evidence="3">
    <name type="scientific">Notodromas monacha</name>
    <dbReference type="NCBI Taxonomy" id="399045"/>
    <lineage>
        <taxon>Eukaryota</taxon>
        <taxon>Metazoa</taxon>
        <taxon>Ecdysozoa</taxon>
        <taxon>Arthropoda</taxon>
        <taxon>Crustacea</taxon>
        <taxon>Oligostraca</taxon>
        <taxon>Ostracoda</taxon>
        <taxon>Podocopa</taxon>
        <taxon>Podocopida</taxon>
        <taxon>Cypridocopina</taxon>
        <taxon>Cypridoidea</taxon>
        <taxon>Cyprididae</taxon>
        <taxon>Notodromas</taxon>
    </lineage>
</organism>
<keyword evidence="4" id="KW-1185">Reference proteome</keyword>
<keyword evidence="1" id="KW-0732">Signal</keyword>
<dbReference type="SUPFAM" id="SSF100895">
    <property type="entry name" value="Kazal-type serine protease inhibitors"/>
    <property type="match status" value="1"/>
</dbReference>
<evidence type="ECO:0000313" key="3">
    <source>
        <dbReference type="EMBL" id="CAD7283025.1"/>
    </source>
</evidence>
<dbReference type="InterPro" id="IPR002350">
    <property type="entry name" value="Kazal_dom"/>
</dbReference>
<feature type="signal peptide" evidence="1">
    <location>
        <begin position="1"/>
        <end position="19"/>
    </location>
</feature>
<proteinExistence type="predicted"/>
<dbReference type="InterPro" id="IPR036058">
    <property type="entry name" value="Kazal_dom_sf"/>
</dbReference>
<sequence>MKTALFGLCIFAAIAMIHGMPASGQDGNDEPPCLIPIPMIYAPVCGSDGEVYSNSYQLEAQNTCYGKNIKVVDSSRCRNFPDVYGR</sequence>
<dbReference type="Proteomes" id="UP000678499">
    <property type="component" value="Unassembled WGS sequence"/>
</dbReference>
<evidence type="ECO:0000313" key="4">
    <source>
        <dbReference type="Proteomes" id="UP000678499"/>
    </source>
</evidence>
<feature type="domain" description="Kazal-like" evidence="2">
    <location>
        <begin position="38"/>
        <end position="77"/>
    </location>
</feature>
<protein>
    <recommendedName>
        <fullName evidence="2">Kazal-like domain-containing protein</fullName>
    </recommendedName>
</protein>
<dbReference type="Pfam" id="PF00050">
    <property type="entry name" value="Kazal_1"/>
    <property type="match status" value="1"/>
</dbReference>
<dbReference type="OrthoDB" id="6382205at2759"/>
<dbReference type="CDD" id="cd00104">
    <property type="entry name" value="KAZAL_FS"/>
    <property type="match status" value="1"/>
</dbReference>
<reference evidence="3" key="1">
    <citation type="submission" date="2020-11" db="EMBL/GenBank/DDBJ databases">
        <authorList>
            <person name="Tran Van P."/>
        </authorList>
    </citation>
    <scope>NUCLEOTIDE SEQUENCE</scope>
</reference>
<dbReference type="Gene3D" id="3.30.60.30">
    <property type="match status" value="1"/>
</dbReference>
<accession>A0A7R9BYT7</accession>
<name>A0A7R9BYT7_9CRUS</name>